<name>A0A098FGD2_9BACI</name>
<dbReference type="AlphaFoldDB" id="A0A098FGD2"/>
<reference evidence="2 4" key="3">
    <citation type="submission" date="2019-07" db="EMBL/GenBank/DDBJ databases">
        <title>Genome assembly of Bacillus simplex strain GGC-P6A.</title>
        <authorList>
            <person name="Jennings M.E."/>
            <person name="Barton H.A."/>
        </authorList>
    </citation>
    <scope>NUCLEOTIDE SEQUENCE [LARGE SCALE GENOMIC DNA]</scope>
    <source>
        <strain evidence="2 4">GGC-P6A</strain>
    </source>
</reference>
<evidence type="ECO:0000313" key="3">
    <source>
        <dbReference type="Proteomes" id="UP000182110"/>
    </source>
</evidence>
<dbReference type="Gene3D" id="3.30.160.250">
    <property type="match status" value="1"/>
</dbReference>
<evidence type="ECO:0000313" key="1">
    <source>
        <dbReference type="EMBL" id="CEG32801.1"/>
    </source>
</evidence>
<reference evidence="1" key="2">
    <citation type="submission" date="2014-10" db="EMBL/GenBank/DDBJ databases">
        <authorList>
            <person name="Urmite Genomes"/>
        </authorList>
    </citation>
    <scope>NUCLEOTIDE SEQUENCE</scope>
    <source>
        <strain evidence="1">P558</strain>
    </source>
</reference>
<evidence type="ECO:0008006" key="5">
    <source>
        <dbReference type="Google" id="ProtNLM"/>
    </source>
</evidence>
<dbReference type="RefSeq" id="WP_048686335.1">
    <property type="nucleotide sequence ID" value="NZ_CABIYS010000003.1"/>
</dbReference>
<dbReference type="GeneID" id="56476062"/>
<dbReference type="EMBL" id="VNKI01000001">
    <property type="protein sequence ID" value="TVX83927.1"/>
    <property type="molecule type" value="Genomic_DNA"/>
</dbReference>
<gene>
    <name evidence="1" type="ORF">BN1180_02968</name>
    <name evidence="2" type="ORF">FQP34_01495</name>
</gene>
<dbReference type="eggNOG" id="ENOG5030EMI">
    <property type="taxonomic scope" value="Bacteria"/>
</dbReference>
<evidence type="ECO:0000313" key="4">
    <source>
        <dbReference type="Proteomes" id="UP000317770"/>
    </source>
</evidence>
<sequence>MTIQIFEYPAVFYYEKHPLIIDSFSVQVCFPDFRREGIISSVSGRNRVDALACAQELLESMVEHFIHDKKTIPDASEMEKVNLDRGINICEAAPFRIEIENITYEK</sequence>
<accession>A0A098FGD2</accession>
<evidence type="ECO:0000313" key="2">
    <source>
        <dbReference type="EMBL" id="TVX83927.1"/>
    </source>
</evidence>
<organism evidence="2 4">
    <name type="scientific">Peribacillus simplex</name>
    <dbReference type="NCBI Taxonomy" id="1478"/>
    <lineage>
        <taxon>Bacteria</taxon>
        <taxon>Bacillati</taxon>
        <taxon>Bacillota</taxon>
        <taxon>Bacilli</taxon>
        <taxon>Bacillales</taxon>
        <taxon>Bacillaceae</taxon>
        <taxon>Peribacillus</taxon>
    </lineage>
</organism>
<comment type="caution">
    <text evidence="2">The sequence shown here is derived from an EMBL/GenBank/DDBJ whole genome shotgun (WGS) entry which is preliminary data.</text>
</comment>
<dbReference type="Proteomes" id="UP000317770">
    <property type="component" value="Unassembled WGS sequence"/>
</dbReference>
<protein>
    <recommendedName>
        <fullName evidence="5">HicB-like antitoxin of toxin-antitoxin system domain-containing protein</fullName>
    </recommendedName>
</protein>
<keyword evidence="3" id="KW-1185">Reference proteome</keyword>
<reference evidence="1 3" key="1">
    <citation type="journal article" date="2014" name="Genome Announc.">
        <title>Genome Sequence of Bacillus simplex Strain P558, Isolated from a Human Fecal Sample.</title>
        <authorList>
            <person name="Croce O."/>
            <person name="Hugon P."/>
            <person name="Lagier J.C."/>
            <person name="Bibi F."/>
            <person name="Robert C."/>
            <person name="Azhar E.I."/>
            <person name="Raoult D."/>
            <person name="Fournier P.E."/>
        </authorList>
    </citation>
    <scope>NUCLEOTIDE SEQUENCE [LARGE SCALE GENOMIC DNA]</scope>
    <source>
        <strain evidence="1 3">P558</strain>
    </source>
</reference>
<proteinExistence type="predicted"/>
<dbReference type="Proteomes" id="UP000182110">
    <property type="component" value="Unassembled WGS sequence"/>
</dbReference>
<dbReference type="EMBL" id="CCXW01000001">
    <property type="protein sequence ID" value="CEG32801.1"/>
    <property type="molecule type" value="Genomic_DNA"/>
</dbReference>